<dbReference type="Pfam" id="PF13456">
    <property type="entry name" value="RVT_3"/>
    <property type="match status" value="1"/>
</dbReference>
<keyword evidence="3" id="KW-1185">Reference proteome</keyword>
<organism evidence="2 3">
    <name type="scientific">Datura stramonium</name>
    <name type="common">Jimsonweed</name>
    <name type="synonym">Common thornapple</name>
    <dbReference type="NCBI Taxonomy" id="4076"/>
    <lineage>
        <taxon>Eukaryota</taxon>
        <taxon>Viridiplantae</taxon>
        <taxon>Streptophyta</taxon>
        <taxon>Embryophyta</taxon>
        <taxon>Tracheophyta</taxon>
        <taxon>Spermatophyta</taxon>
        <taxon>Magnoliopsida</taxon>
        <taxon>eudicotyledons</taxon>
        <taxon>Gunneridae</taxon>
        <taxon>Pentapetalae</taxon>
        <taxon>asterids</taxon>
        <taxon>lamiids</taxon>
        <taxon>Solanales</taxon>
        <taxon>Solanaceae</taxon>
        <taxon>Solanoideae</taxon>
        <taxon>Datureae</taxon>
        <taxon>Datura</taxon>
    </lineage>
</organism>
<proteinExistence type="predicted"/>
<dbReference type="Gene3D" id="3.30.420.10">
    <property type="entry name" value="Ribonuclease H-like superfamily/Ribonuclease H"/>
    <property type="match status" value="1"/>
</dbReference>
<feature type="domain" description="RNase H type-1" evidence="1">
    <location>
        <begin position="8"/>
        <end position="81"/>
    </location>
</feature>
<evidence type="ECO:0000313" key="2">
    <source>
        <dbReference type="EMBL" id="MCD9644224.1"/>
    </source>
</evidence>
<dbReference type="Proteomes" id="UP000823775">
    <property type="component" value="Unassembled WGS sequence"/>
</dbReference>
<name>A0ABS8VC01_DATST</name>
<dbReference type="PANTHER" id="PTHR47723:SF24">
    <property type="entry name" value="RNASE H TYPE-1 DOMAIN-CONTAINING PROTEIN"/>
    <property type="match status" value="1"/>
</dbReference>
<comment type="caution">
    <text evidence="2">The sequence shown here is derived from an EMBL/GenBank/DDBJ whole genome shotgun (WGS) entry which is preliminary data.</text>
</comment>
<dbReference type="InterPro" id="IPR002156">
    <property type="entry name" value="RNaseH_domain"/>
</dbReference>
<evidence type="ECO:0000259" key="1">
    <source>
        <dbReference type="Pfam" id="PF13456"/>
    </source>
</evidence>
<gene>
    <name evidence="2" type="ORF">HAX54_032372</name>
</gene>
<dbReference type="EMBL" id="JACEIK010004107">
    <property type="protein sequence ID" value="MCD9644224.1"/>
    <property type="molecule type" value="Genomic_DNA"/>
</dbReference>
<dbReference type="PANTHER" id="PTHR47723">
    <property type="entry name" value="OS05G0353850 PROTEIN"/>
    <property type="match status" value="1"/>
</dbReference>
<protein>
    <recommendedName>
        <fullName evidence="1">RNase H type-1 domain-containing protein</fullName>
    </recommendedName>
</protein>
<accession>A0ABS8VC01</accession>
<dbReference type="InterPro" id="IPR053151">
    <property type="entry name" value="RNase_H-like"/>
</dbReference>
<reference evidence="2 3" key="1">
    <citation type="journal article" date="2021" name="BMC Genomics">
        <title>Datura genome reveals duplications of psychoactive alkaloid biosynthetic genes and high mutation rate following tissue culture.</title>
        <authorList>
            <person name="Rajewski A."/>
            <person name="Carter-House D."/>
            <person name="Stajich J."/>
            <person name="Litt A."/>
        </authorList>
    </citation>
    <scope>NUCLEOTIDE SEQUENCE [LARGE SCALE GENOMIC DNA]</scope>
    <source>
        <strain evidence="2">AR-01</strain>
    </source>
</reference>
<dbReference type="InterPro" id="IPR036397">
    <property type="entry name" value="RNaseH_sf"/>
</dbReference>
<sequence length="153" mass="17171">MSSIVFDIRNSEGDFAYAMVRQIENSTSIDAEALAIKESIEFCKEKGLLPIIIKADSLVMKKILDGELEVPWRIRRYLRESVKLKHINRSPDDLRQFESLSTMSHSFCVGSDPSSLVSSVVAVGKARARLEDSLPQSLHNIRVESSHLKLNLA</sequence>
<evidence type="ECO:0000313" key="3">
    <source>
        <dbReference type="Proteomes" id="UP000823775"/>
    </source>
</evidence>